<evidence type="ECO:0000256" key="1">
    <source>
        <dbReference type="SAM" id="MobiDB-lite"/>
    </source>
</evidence>
<dbReference type="Proteomes" id="UP001230268">
    <property type="component" value="Unassembled WGS sequence"/>
</dbReference>
<evidence type="ECO:0000313" key="3">
    <source>
        <dbReference type="Proteomes" id="UP001230268"/>
    </source>
</evidence>
<dbReference type="EMBL" id="JAVEPI010000001">
    <property type="protein sequence ID" value="KAK1444677.1"/>
    <property type="molecule type" value="Genomic_DNA"/>
</dbReference>
<accession>A0AAD8PG13</accession>
<keyword evidence="3" id="KW-1185">Reference proteome</keyword>
<organism evidence="2 3">
    <name type="scientific">Babesia gibsoni</name>
    <dbReference type="NCBI Taxonomy" id="33632"/>
    <lineage>
        <taxon>Eukaryota</taxon>
        <taxon>Sar</taxon>
        <taxon>Alveolata</taxon>
        <taxon>Apicomplexa</taxon>
        <taxon>Aconoidasida</taxon>
        <taxon>Piroplasmida</taxon>
        <taxon>Babesiidae</taxon>
        <taxon>Babesia</taxon>
    </lineage>
</organism>
<feature type="region of interest" description="Disordered" evidence="1">
    <location>
        <begin position="100"/>
        <end position="122"/>
    </location>
</feature>
<evidence type="ECO:0000313" key="2">
    <source>
        <dbReference type="EMBL" id="KAK1444677.1"/>
    </source>
</evidence>
<comment type="caution">
    <text evidence="2">The sequence shown here is derived from an EMBL/GenBank/DDBJ whole genome shotgun (WGS) entry which is preliminary data.</text>
</comment>
<gene>
    <name evidence="2" type="ORF">BgAZ_105830</name>
</gene>
<reference evidence="2" key="1">
    <citation type="submission" date="2023-08" db="EMBL/GenBank/DDBJ databases">
        <title>Draft sequence of the Babesia gibsoni genome.</title>
        <authorList>
            <person name="Yamagishi J.Y."/>
            <person name="Xuan X.X."/>
        </authorList>
    </citation>
    <scope>NUCLEOTIDE SEQUENCE</scope>
    <source>
        <strain evidence="2">Azabu</strain>
    </source>
</reference>
<protein>
    <submittedName>
        <fullName evidence="2">Uncharacterized protein</fullName>
    </submittedName>
</protein>
<sequence>MDWNMLTASASALAPLDSSVQQASVVNLFKISKEWENSKESEAEVDLLLSKDNLDVTAATTEFVEAPSSWCDKDLQLWDRDKAAVVESLMSRLRSTVEVRHRKSKEKDKVDTSPNHATDSTRDVPDVVMSHELEVLLSWIDRHSTGLTHKPEEAMRIFADNIRPLLSSCEANAHNFIDFLLDLFHLGDSKKSWFLRHYLHISLKHLQSHAWGSLHLTFLNTKGIFLDSLMAVGNKTPIEILNLCVECANLAFPGQSTGINAESKHRHSEYYFFIAYLLFRAGCVEGIRILIRKGEVHQLPSALEEEHYPPLYNELCMILLNILLMEKEDVNREVLLGRFTSEYFPTKQTSITFLGKGSNFYVLLLLSIVYPDYYAPCDSEALPTKEDYLWYQISLLLAGPSNSLSMAAANLCHTLTQEIKTIKANDGKVVERVFSYAYSIALAGGVMESLRLLMSAIQKSCVQAFALVFLVTLGNFGLFESDDIKYIASTLWNLEQNAFKKDEVAYLMDLAFSRKRNVSPELKILLATLLPQKKAGSIMKYVIAENFNEAVNICFIGTAATRNGMLVIGPLLQKLIKLATRRGAAKLAILRMAQYSANVGLWSAAFKCFYCIQDVDNCVSVLEACCCYLYDSTENSSNSSLNSTDLCVYFSLLKSLAPNHKRLSDLTHIFDCIKISVLVDNNEHKEAVLHAKRNRVFDGVAHILRNESHMIYFHALVDFIKALKHMVSSGQQPHSLLTEMEAHNLVDLLESAYQNPNSDKNRAVEAIHMLMGFITIVPPKPGQ</sequence>
<dbReference type="AlphaFoldDB" id="A0AAD8PG13"/>
<feature type="compositionally biased region" description="Basic and acidic residues" evidence="1">
    <location>
        <begin position="100"/>
        <end position="111"/>
    </location>
</feature>
<name>A0AAD8PG13_BABGI</name>
<proteinExistence type="predicted"/>